<dbReference type="Proteomes" id="UP000310636">
    <property type="component" value="Unassembled WGS sequence"/>
</dbReference>
<evidence type="ECO:0000259" key="5">
    <source>
        <dbReference type="Pfam" id="PF20466"/>
    </source>
</evidence>
<evidence type="ECO:0000256" key="4">
    <source>
        <dbReference type="ARBA" id="ARBA00047942"/>
    </source>
</evidence>
<comment type="caution">
    <text evidence="8">The sequence shown here is derived from an EMBL/GenBank/DDBJ whole genome shotgun (WGS) entry which is preliminary data.</text>
</comment>
<proteinExistence type="predicted"/>
<dbReference type="PANTHER" id="PTHR33841:SF1">
    <property type="entry name" value="DNA METHYLTRANSFERASE A"/>
    <property type="match status" value="1"/>
</dbReference>
<dbReference type="PANTHER" id="PTHR33841">
    <property type="entry name" value="DNA METHYLTRANSFERASE YEEA-RELATED"/>
    <property type="match status" value="1"/>
</dbReference>
<evidence type="ECO:0000256" key="1">
    <source>
        <dbReference type="ARBA" id="ARBA00011900"/>
    </source>
</evidence>
<dbReference type="InterPro" id="IPR029063">
    <property type="entry name" value="SAM-dependent_MTases_sf"/>
</dbReference>
<evidence type="ECO:0000313" key="8">
    <source>
        <dbReference type="EMBL" id="THF73621.1"/>
    </source>
</evidence>
<keyword evidence="2 8" id="KW-0489">Methyltransferase</keyword>
<comment type="catalytic activity">
    <reaction evidence="4">
        <text>a 2'-deoxyadenosine in DNA + S-adenosyl-L-methionine = an N(6)-methyl-2'-deoxyadenosine in DNA + S-adenosyl-L-homocysteine + H(+)</text>
        <dbReference type="Rhea" id="RHEA:15197"/>
        <dbReference type="Rhea" id="RHEA-COMP:12418"/>
        <dbReference type="Rhea" id="RHEA-COMP:12419"/>
        <dbReference type="ChEBI" id="CHEBI:15378"/>
        <dbReference type="ChEBI" id="CHEBI:57856"/>
        <dbReference type="ChEBI" id="CHEBI:59789"/>
        <dbReference type="ChEBI" id="CHEBI:90615"/>
        <dbReference type="ChEBI" id="CHEBI:90616"/>
        <dbReference type="EC" id="2.1.1.72"/>
    </reaction>
</comment>
<dbReference type="GO" id="GO:0009007">
    <property type="term" value="F:site-specific DNA-methyltransferase (adenine-specific) activity"/>
    <property type="evidence" value="ECO:0007669"/>
    <property type="project" value="UniProtKB-EC"/>
</dbReference>
<dbReference type="SUPFAM" id="SSF53335">
    <property type="entry name" value="S-adenosyl-L-methionine-dependent methyltransferases"/>
    <property type="match status" value="1"/>
</dbReference>
<dbReference type="GO" id="GO:0032259">
    <property type="term" value="P:methylation"/>
    <property type="evidence" value="ECO:0007669"/>
    <property type="project" value="UniProtKB-KW"/>
</dbReference>
<name>A0A4S4BGX5_9BACL</name>
<feature type="domain" description="MmeI-like C-terminal" evidence="6">
    <location>
        <begin position="655"/>
        <end position="729"/>
    </location>
</feature>
<dbReference type="RefSeq" id="WP_136373233.1">
    <property type="nucleotide sequence ID" value="NZ_SSOB01000052.1"/>
</dbReference>
<dbReference type="InterPro" id="IPR046820">
    <property type="entry name" value="MmeI_TRD"/>
</dbReference>
<dbReference type="InterPro" id="IPR046818">
    <property type="entry name" value="MmeI_C"/>
</dbReference>
<dbReference type="Pfam" id="PF20473">
    <property type="entry name" value="MmeI_Mtase"/>
    <property type="match status" value="2"/>
</dbReference>
<evidence type="ECO:0000313" key="9">
    <source>
        <dbReference type="Proteomes" id="UP000310636"/>
    </source>
</evidence>
<sequence>MTMTDTGANARAIERIAKLYEQLEKDCPARSAEEARGLVVRLAELLYRFMAGDETTGGEESPLRLSEASRRALLECGELMRSEIEPDLFGSLLQTVAEPEYRSRLGMHYTSVPNRMKLLKPLLMDELYEELERSRDCAERLDRLHGRIAGIRLFDPACGSGNFLIQGYKELRRLEMAIVKRRQRLVDRMGKGALSPRVSLAQLYGIELDSFACETARISLKVAECRMNAEFEREFGRAQQGGRGYLEKAAAVENEEIKENEETGTDEGKGPGATIVCGNAIRLRWEDVCPRDEGYAVYVIGNPPFLGARLLSSEQKEDIREAFADRIEERGRGKPGQANDLDYIACWFVRGARYIRGRGGNAKLAFVSTNSICQGAQVHHLWPSLLQGGVEIGFAHRSFRWANDAKDNAAVICVIIGLRNRSDLPKHLYDGETRRQVRRISPYLTDTADIAIAGGRKQPLSALPPMAFGSMPNDGGHLLLSDEERANIVAEYPEAERFLRRFAGARDFIGGRARWCIWLDGEDAAQEAMRLAPLRERIRQVERHRLSSRREATRRLGAMPYRFGEVRHREAPALLVPCHSSEQRDYIPIGLVDSRTIVGNSALAVYDPEPWTLGVIASRMHMAWVRTVGGRIKTDLRYSADICYNSFPFPTIMEPQQQAIADHVRLVLTAREAYPGRTLAELYDPGAMPEELRLAHERLDLAIDGCYRPEPFGSDEERLEWLMRLYERMAT</sequence>
<feature type="domain" description="MmeI-like target recognition" evidence="5">
    <location>
        <begin position="455"/>
        <end position="652"/>
    </location>
</feature>
<dbReference type="EMBL" id="SSOB01000052">
    <property type="protein sequence ID" value="THF73621.1"/>
    <property type="molecule type" value="Genomic_DNA"/>
</dbReference>
<evidence type="ECO:0000256" key="2">
    <source>
        <dbReference type="ARBA" id="ARBA00022603"/>
    </source>
</evidence>
<keyword evidence="3 8" id="KW-0808">Transferase</keyword>
<dbReference type="EC" id="2.1.1.72" evidence="1"/>
<evidence type="ECO:0000259" key="7">
    <source>
        <dbReference type="Pfam" id="PF20473"/>
    </source>
</evidence>
<feature type="domain" description="MmeI-like DNA-methyltransferase" evidence="7">
    <location>
        <begin position="273"/>
        <end position="429"/>
    </location>
</feature>
<dbReference type="InterPro" id="IPR046816">
    <property type="entry name" value="MmeI_Mtase"/>
</dbReference>
<feature type="domain" description="MmeI-like DNA-methyltransferase" evidence="7">
    <location>
        <begin position="132"/>
        <end position="239"/>
    </location>
</feature>
<keyword evidence="9" id="KW-1185">Reference proteome</keyword>
<evidence type="ECO:0000256" key="3">
    <source>
        <dbReference type="ARBA" id="ARBA00022679"/>
    </source>
</evidence>
<reference evidence="8 9" key="1">
    <citation type="submission" date="2019-04" db="EMBL/GenBank/DDBJ databases">
        <title>Cohnella sp. nov. isolated from preserved vegetables.</title>
        <authorList>
            <person name="Lin S.-Y."/>
            <person name="Hung M.-H."/>
            <person name="Young C.-C."/>
        </authorList>
    </citation>
    <scope>NUCLEOTIDE SEQUENCE [LARGE SCALE GENOMIC DNA]</scope>
    <source>
        <strain evidence="8 9">CC-MHH1044</strain>
    </source>
</reference>
<evidence type="ECO:0000259" key="6">
    <source>
        <dbReference type="Pfam" id="PF20467"/>
    </source>
</evidence>
<dbReference type="AlphaFoldDB" id="A0A4S4BGX5"/>
<dbReference type="Gene3D" id="3.40.50.150">
    <property type="entry name" value="Vaccinia Virus protein VP39"/>
    <property type="match status" value="1"/>
</dbReference>
<dbReference type="Pfam" id="PF20467">
    <property type="entry name" value="MmeI_C"/>
    <property type="match status" value="1"/>
</dbReference>
<gene>
    <name evidence="8" type="ORF">E6C55_28485</name>
</gene>
<dbReference type="OrthoDB" id="32195at2"/>
<dbReference type="Pfam" id="PF20466">
    <property type="entry name" value="MmeI_TRD"/>
    <property type="match status" value="1"/>
</dbReference>
<dbReference type="InterPro" id="IPR050953">
    <property type="entry name" value="N4_N6_ade-DNA_methylase"/>
</dbReference>
<protein>
    <recommendedName>
        <fullName evidence="1">site-specific DNA-methyltransferase (adenine-specific)</fullName>
        <ecNumber evidence="1">2.1.1.72</ecNumber>
    </recommendedName>
</protein>
<organism evidence="8 9">
    <name type="scientific">Cohnella fermenti</name>
    <dbReference type="NCBI Taxonomy" id="2565925"/>
    <lineage>
        <taxon>Bacteria</taxon>
        <taxon>Bacillati</taxon>
        <taxon>Bacillota</taxon>
        <taxon>Bacilli</taxon>
        <taxon>Bacillales</taxon>
        <taxon>Paenibacillaceae</taxon>
        <taxon>Cohnella</taxon>
    </lineage>
</organism>
<accession>A0A4S4BGX5</accession>